<sequence length="173" mass="17731">MADTLKVYKGTYLVGSAERGSDGTASVTINELEANTDYPAGTFQVAFANDNGESTKVKVPAFKTNPIKVTGVTLDKTELALNVGDSATLQATVSPSTATDKTLSYATSDNAIATVDENGVVTAVAAGTANITVTTNDGSKTATCNLTVSEATPEEPQNVNVDSNETDADVTAE</sequence>
<keyword evidence="4" id="KW-0378">Hydrolase</keyword>
<dbReference type="GO" id="GO:0033918">
    <property type="term" value="F:kappa-carrageenase activity"/>
    <property type="evidence" value="ECO:0007669"/>
    <property type="project" value="UniProtKB-EC"/>
</dbReference>
<evidence type="ECO:0000313" key="5">
    <source>
        <dbReference type="Proteomes" id="UP000255277"/>
    </source>
</evidence>
<protein>
    <submittedName>
        <fullName evidence="3 4">Tail protein</fullName>
        <ecNumber evidence="4">3.2.1.83</ecNumber>
    </submittedName>
</protein>
<evidence type="ECO:0000256" key="1">
    <source>
        <dbReference type="SAM" id="MobiDB-lite"/>
    </source>
</evidence>
<accession>A0A0D0RNH1</accession>
<dbReference type="Pfam" id="PF02368">
    <property type="entry name" value="Big_2"/>
    <property type="match status" value="1"/>
</dbReference>
<dbReference type="OrthoDB" id="2404955at2"/>
<feature type="domain" description="BIG2" evidence="2">
    <location>
        <begin position="68"/>
        <end position="145"/>
    </location>
</feature>
<reference evidence="3 6" key="2">
    <citation type="submission" date="2019-07" db="EMBL/GenBank/DDBJ databases">
        <title>Whole genome shotgun sequence of Staphylococcus gallinarum NBRC 109767.</title>
        <authorList>
            <person name="Hosoyama A."/>
            <person name="Uohara A."/>
            <person name="Ohji S."/>
            <person name="Ichikawa N."/>
        </authorList>
    </citation>
    <scope>NUCLEOTIDE SEQUENCE [LARGE SCALE GENOMIC DNA]</scope>
    <source>
        <strain evidence="3 6">NBRC 109767</strain>
    </source>
</reference>
<gene>
    <name evidence="4" type="primary">cgkA</name>
    <name evidence="4" type="ORF">NCTC12195_03223</name>
    <name evidence="3" type="ORF">SGA02_13390</name>
</gene>
<evidence type="ECO:0000313" key="3">
    <source>
        <dbReference type="EMBL" id="GEQ05511.1"/>
    </source>
</evidence>
<evidence type="ECO:0000313" key="4">
    <source>
        <dbReference type="EMBL" id="SUM33754.1"/>
    </source>
</evidence>
<dbReference type="STRING" id="1293.SH09_03970"/>
<feature type="compositionally biased region" description="Polar residues" evidence="1">
    <location>
        <begin position="152"/>
        <end position="163"/>
    </location>
</feature>
<evidence type="ECO:0000259" key="2">
    <source>
        <dbReference type="SMART" id="SM00635"/>
    </source>
</evidence>
<dbReference type="Proteomes" id="UP000255277">
    <property type="component" value="Unassembled WGS sequence"/>
</dbReference>
<dbReference type="RefSeq" id="WP_042738336.1">
    <property type="nucleotide sequence ID" value="NZ_BKAX01000003.1"/>
</dbReference>
<proteinExistence type="predicted"/>
<keyword evidence="6" id="KW-1185">Reference proteome</keyword>
<dbReference type="InterPro" id="IPR008964">
    <property type="entry name" value="Invasin/intimin_cell_adhesion"/>
</dbReference>
<keyword evidence="4" id="KW-0326">Glycosidase</keyword>
<dbReference type="EMBL" id="BKAX01000003">
    <property type="protein sequence ID" value="GEQ05511.1"/>
    <property type="molecule type" value="Genomic_DNA"/>
</dbReference>
<dbReference type="Gene3D" id="2.60.40.1080">
    <property type="match status" value="1"/>
</dbReference>
<dbReference type="InterPro" id="IPR003343">
    <property type="entry name" value="Big_2"/>
</dbReference>
<dbReference type="SUPFAM" id="SSF49373">
    <property type="entry name" value="Invasin/intimin cell-adhesion fragments"/>
    <property type="match status" value="1"/>
</dbReference>
<dbReference type="AlphaFoldDB" id="A0A0D0RNH1"/>
<dbReference type="EC" id="3.2.1.83" evidence="4"/>
<name>A0A0D0RNH1_STAGA</name>
<dbReference type="SMART" id="SM00635">
    <property type="entry name" value="BID_2"/>
    <property type="match status" value="1"/>
</dbReference>
<dbReference type="Proteomes" id="UP000321057">
    <property type="component" value="Unassembled WGS sequence"/>
</dbReference>
<reference evidence="4 5" key="1">
    <citation type="submission" date="2018-06" db="EMBL/GenBank/DDBJ databases">
        <authorList>
            <consortium name="Pathogen Informatics"/>
            <person name="Doyle S."/>
        </authorList>
    </citation>
    <scope>NUCLEOTIDE SEQUENCE [LARGE SCALE GENOMIC DNA]</scope>
    <source>
        <strain evidence="4 5">NCTC12195</strain>
    </source>
</reference>
<dbReference type="EMBL" id="UHDK01000001">
    <property type="protein sequence ID" value="SUM33754.1"/>
    <property type="molecule type" value="Genomic_DNA"/>
</dbReference>
<feature type="compositionally biased region" description="Acidic residues" evidence="1">
    <location>
        <begin position="164"/>
        <end position="173"/>
    </location>
</feature>
<evidence type="ECO:0000313" key="6">
    <source>
        <dbReference type="Proteomes" id="UP000321057"/>
    </source>
</evidence>
<feature type="region of interest" description="Disordered" evidence="1">
    <location>
        <begin position="152"/>
        <end position="173"/>
    </location>
</feature>
<organism evidence="4 5">
    <name type="scientific">Staphylococcus gallinarum</name>
    <dbReference type="NCBI Taxonomy" id="1293"/>
    <lineage>
        <taxon>Bacteria</taxon>
        <taxon>Bacillati</taxon>
        <taxon>Bacillota</taxon>
        <taxon>Bacilli</taxon>
        <taxon>Bacillales</taxon>
        <taxon>Staphylococcaceae</taxon>
        <taxon>Staphylococcus</taxon>
    </lineage>
</organism>